<dbReference type="SUPFAM" id="SSF55961">
    <property type="entry name" value="Bet v1-like"/>
    <property type="match status" value="1"/>
</dbReference>
<dbReference type="InterPro" id="IPR015879">
    <property type="entry name" value="Ring_hydroxy_dOase_asu_C_dom"/>
</dbReference>
<evidence type="ECO:0000256" key="1">
    <source>
        <dbReference type="ARBA" id="ARBA00001962"/>
    </source>
</evidence>
<proteinExistence type="predicted"/>
<keyword evidence="6" id="KW-0411">Iron-sulfur</keyword>
<keyword evidence="5" id="KW-0408">Iron</keyword>
<dbReference type="GO" id="GO:0051213">
    <property type="term" value="F:dioxygenase activity"/>
    <property type="evidence" value="ECO:0007669"/>
    <property type="project" value="UniProtKB-KW"/>
</dbReference>
<dbReference type="SUPFAM" id="SSF50022">
    <property type="entry name" value="ISP domain"/>
    <property type="match status" value="1"/>
</dbReference>
<dbReference type="RefSeq" id="WP_345407460.1">
    <property type="nucleotide sequence ID" value="NZ_BAABLA010000123.1"/>
</dbReference>
<name>A0ABW2BV31_9PSEU</name>
<dbReference type="PANTHER" id="PTHR43756">
    <property type="entry name" value="CHOLINE MONOOXYGENASE, CHLOROPLASTIC"/>
    <property type="match status" value="1"/>
</dbReference>
<comment type="cofactor">
    <cofactor evidence="1">
        <name>Fe cation</name>
        <dbReference type="ChEBI" id="CHEBI:24875"/>
    </cofactor>
</comment>
<feature type="domain" description="Rieske" evidence="7">
    <location>
        <begin position="55"/>
        <end position="163"/>
    </location>
</feature>
<keyword evidence="8" id="KW-0223">Dioxygenase</keyword>
<comment type="caution">
    <text evidence="8">The sequence shown here is derived from an EMBL/GenBank/DDBJ whole genome shotgun (WGS) entry which is preliminary data.</text>
</comment>
<sequence>MDHADQVKLLSRLFELRDAKTTTFAPATRWQSTSIYVDSEHFDNEVRTLFRERPLIAGLSCDLPRTGDYLAVELGSIPVIVVRSENGQVRAFLNACRHRGSRLAEGRGPANRVFRCPYHAWVYDIDGRLLGQPVARGAFDGVDRDSTGLIELPAAEGCGLILVGPTPEAGPIDVPDILAGMGEEMASHEFDSWTLIGEREGTWQANWKLPYETFTEAYHIFALHRDTLAKEVLSTPMLSEFFGPGGHGLLTGREAPKLQEKDPGEWTFKGHANLVYWLFPNVILSMPMTGHAELWQCYPGESPGQCRVTTRFYLPQEPSTDKERSFWERMIDFTMSVVESEDFAQQEAIQHNVESGLYPERIFGRNEPALIHYHESLDRALGVSTVVDDGKAAYLT</sequence>
<dbReference type="Pfam" id="PF00355">
    <property type="entry name" value="Rieske"/>
    <property type="match status" value="1"/>
</dbReference>
<organism evidence="8 9">
    <name type="scientific">Haloechinothrix salitolerans</name>
    <dbReference type="NCBI Taxonomy" id="926830"/>
    <lineage>
        <taxon>Bacteria</taxon>
        <taxon>Bacillati</taxon>
        <taxon>Actinomycetota</taxon>
        <taxon>Actinomycetes</taxon>
        <taxon>Pseudonocardiales</taxon>
        <taxon>Pseudonocardiaceae</taxon>
        <taxon>Haloechinothrix</taxon>
    </lineage>
</organism>
<evidence type="ECO:0000313" key="8">
    <source>
        <dbReference type="EMBL" id="MFC6866242.1"/>
    </source>
</evidence>
<keyword evidence="4" id="KW-0560">Oxidoreductase</keyword>
<dbReference type="Pfam" id="PF00848">
    <property type="entry name" value="Ring_hydroxyl_A"/>
    <property type="match status" value="1"/>
</dbReference>
<protein>
    <submittedName>
        <fullName evidence="8">Aromatic ring-hydroxylating dioxygenase subunit alpha</fullName>
    </submittedName>
</protein>
<keyword evidence="2" id="KW-0001">2Fe-2S</keyword>
<evidence type="ECO:0000256" key="5">
    <source>
        <dbReference type="ARBA" id="ARBA00023004"/>
    </source>
</evidence>
<dbReference type="CDD" id="cd03469">
    <property type="entry name" value="Rieske_RO_Alpha_N"/>
    <property type="match status" value="1"/>
</dbReference>
<keyword evidence="3" id="KW-0479">Metal-binding</keyword>
<evidence type="ECO:0000256" key="6">
    <source>
        <dbReference type="ARBA" id="ARBA00023014"/>
    </source>
</evidence>
<evidence type="ECO:0000259" key="7">
    <source>
        <dbReference type="PROSITE" id="PS51296"/>
    </source>
</evidence>
<gene>
    <name evidence="8" type="ORF">ACFQGD_03705</name>
</gene>
<dbReference type="InterPro" id="IPR001663">
    <property type="entry name" value="Rng_hydr_dOase-A"/>
</dbReference>
<dbReference type="EMBL" id="JBHSXX010000001">
    <property type="protein sequence ID" value="MFC6866242.1"/>
    <property type="molecule type" value="Genomic_DNA"/>
</dbReference>
<dbReference type="PANTHER" id="PTHR43756:SF5">
    <property type="entry name" value="CHOLINE MONOOXYGENASE, CHLOROPLASTIC"/>
    <property type="match status" value="1"/>
</dbReference>
<dbReference type="PRINTS" id="PR00090">
    <property type="entry name" value="RNGDIOXGNASE"/>
</dbReference>
<dbReference type="InterPro" id="IPR017941">
    <property type="entry name" value="Rieske_2Fe-2S"/>
</dbReference>
<dbReference type="PROSITE" id="PS51296">
    <property type="entry name" value="RIESKE"/>
    <property type="match status" value="1"/>
</dbReference>
<keyword evidence="9" id="KW-1185">Reference proteome</keyword>
<evidence type="ECO:0000256" key="4">
    <source>
        <dbReference type="ARBA" id="ARBA00023002"/>
    </source>
</evidence>
<accession>A0ABW2BV31</accession>
<reference evidence="9" key="1">
    <citation type="journal article" date="2019" name="Int. J. Syst. Evol. Microbiol.">
        <title>The Global Catalogue of Microorganisms (GCM) 10K type strain sequencing project: providing services to taxonomists for standard genome sequencing and annotation.</title>
        <authorList>
            <consortium name="The Broad Institute Genomics Platform"/>
            <consortium name="The Broad Institute Genome Sequencing Center for Infectious Disease"/>
            <person name="Wu L."/>
            <person name="Ma J."/>
        </authorList>
    </citation>
    <scope>NUCLEOTIDE SEQUENCE [LARGE SCALE GENOMIC DNA]</scope>
    <source>
        <strain evidence="9">KCTC 32255</strain>
    </source>
</reference>
<evidence type="ECO:0000313" key="9">
    <source>
        <dbReference type="Proteomes" id="UP001596337"/>
    </source>
</evidence>
<evidence type="ECO:0000256" key="3">
    <source>
        <dbReference type="ARBA" id="ARBA00022723"/>
    </source>
</evidence>
<dbReference type="Gene3D" id="2.102.10.10">
    <property type="entry name" value="Rieske [2Fe-2S] iron-sulphur domain"/>
    <property type="match status" value="1"/>
</dbReference>
<dbReference type="InterPro" id="IPR036922">
    <property type="entry name" value="Rieske_2Fe-2S_sf"/>
</dbReference>
<dbReference type="Gene3D" id="3.90.380.10">
    <property type="entry name" value="Naphthalene 1,2-dioxygenase Alpha Subunit, Chain A, domain 1"/>
    <property type="match status" value="2"/>
</dbReference>
<dbReference type="Proteomes" id="UP001596337">
    <property type="component" value="Unassembled WGS sequence"/>
</dbReference>
<evidence type="ECO:0000256" key="2">
    <source>
        <dbReference type="ARBA" id="ARBA00022714"/>
    </source>
</evidence>